<dbReference type="AlphaFoldDB" id="A0A6A5CDW7"/>
<dbReference type="VEuPathDB" id="AmoebaDB:FDP41_000673"/>
<dbReference type="GeneID" id="68107891"/>
<reference evidence="2 3" key="1">
    <citation type="journal article" date="2019" name="Sci. Rep.">
        <title>Nanopore sequencing improves the draft genome of the human pathogenic amoeba Naegleria fowleri.</title>
        <authorList>
            <person name="Liechti N."/>
            <person name="Schurch N."/>
            <person name="Bruggmann R."/>
            <person name="Wittwer M."/>
        </authorList>
    </citation>
    <scope>NUCLEOTIDE SEQUENCE [LARGE SCALE GENOMIC DNA]</scope>
    <source>
        <strain evidence="2 3">ATCC 30894</strain>
    </source>
</reference>
<evidence type="ECO:0000256" key="1">
    <source>
        <dbReference type="SAM" id="MobiDB-lite"/>
    </source>
</evidence>
<proteinExistence type="predicted"/>
<feature type="region of interest" description="Disordered" evidence="1">
    <location>
        <begin position="118"/>
        <end position="139"/>
    </location>
</feature>
<sequence length="220" mass="24230">MNHVHSSQTMPLNSSCQCHSVNIHSSDLSETTSAELISTFQAATETKVSTTPCTLPATTTQTTTQTTTTATNIKKKQSSSNGILKRRRQNSFDCLQAAQYMIQRIVNIENFSTITETSLPSTTTTDQQNNNGQHSNMDLSNTDLSLNNIDENETCNFLEQILSKKSSLIISGEMVTRGKRTKRVHTLSNQNCQAPALPSNAMSPTGSFQIQTNYQLSFLK</sequence>
<accession>A0A6A5CDW7</accession>
<gene>
    <name evidence="2" type="ORF">FDP41_000673</name>
</gene>
<keyword evidence="3" id="KW-1185">Reference proteome</keyword>
<evidence type="ECO:0000313" key="2">
    <source>
        <dbReference type="EMBL" id="KAF0984774.1"/>
    </source>
</evidence>
<evidence type="ECO:0000313" key="3">
    <source>
        <dbReference type="Proteomes" id="UP000444721"/>
    </source>
</evidence>
<dbReference type="OrthoDB" id="10581497at2759"/>
<feature type="compositionally biased region" description="Low complexity" evidence="1">
    <location>
        <begin position="118"/>
        <end position="133"/>
    </location>
</feature>
<dbReference type="EMBL" id="VFQX01000002">
    <property type="protein sequence ID" value="KAF0984774.1"/>
    <property type="molecule type" value="Genomic_DNA"/>
</dbReference>
<organism evidence="2 3">
    <name type="scientific">Naegleria fowleri</name>
    <name type="common">Brain eating amoeba</name>
    <dbReference type="NCBI Taxonomy" id="5763"/>
    <lineage>
        <taxon>Eukaryota</taxon>
        <taxon>Discoba</taxon>
        <taxon>Heterolobosea</taxon>
        <taxon>Tetramitia</taxon>
        <taxon>Eutetramitia</taxon>
        <taxon>Vahlkampfiidae</taxon>
        <taxon>Naegleria</taxon>
    </lineage>
</organism>
<protein>
    <submittedName>
        <fullName evidence="2">Uncharacterized protein</fullName>
    </submittedName>
</protein>
<dbReference type="Proteomes" id="UP000444721">
    <property type="component" value="Unassembled WGS sequence"/>
</dbReference>
<name>A0A6A5CDW7_NAEFO</name>
<dbReference type="VEuPathDB" id="AmoebaDB:NF0093800"/>
<comment type="caution">
    <text evidence="2">The sequence shown here is derived from an EMBL/GenBank/DDBJ whole genome shotgun (WGS) entry which is preliminary data.</text>
</comment>
<dbReference type="RefSeq" id="XP_044569487.1">
    <property type="nucleotide sequence ID" value="XM_044710396.1"/>
</dbReference>